<keyword evidence="3" id="KW-0677">Repeat</keyword>
<protein>
    <recommendedName>
        <fullName evidence="11">Disease resistance protein RGA3</fullName>
    </recommendedName>
</protein>
<feature type="domain" description="NB-ARC" evidence="7">
    <location>
        <begin position="126"/>
        <end position="302"/>
    </location>
</feature>
<dbReference type="Proteomes" id="UP001054889">
    <property type="component" value="Unassembled WGS sequence"/>
</dbReference>
<accession>A0AAV5D1L1</accession>
<sequence>MLERQLLAVQKRLVDAEDSSEAAVKRWTKDLKAVAYEAEHVLDVFQYEALRRQARRTAGCSGHVRDKSPLFRYKGSRKLKKVLQKINVLVEEMNKFGLVERKEPPQAVFRQTHSALDDSAVIIGREKDKEAVIKMLLDQRERPNVQVLPITGMGGLGKTTLAKVVYNDHRVQKHFELKMWCSVPQAKFDTCSVLKSILELVRKGRCDLPDTIELLKERLHEDIGRKRYLLILDDVWNEEEQKWEDDLKTLLCSSVGGPGSRIVVTSRSQQVASIMGTLPPYELSCLSEDDSWKLFSQKAFSNGVQAKPELVTASKSIVNKCKGLPLALKTIGGLMSSKQQVHEWDALQIPIWALLIAADMKSYPYSN</sequence>
<evidence type="ECO:0000256" key="3">
    <source>
        <dbReference type="ARBA" id="ARBA00022737"/>
    </source>
</evidence>
<evidence type="ECO:0008006" key="11">
    <source>
        <dbReference type="Google" id="ProtNLM"/>
    </source>
</evidence>
<dbReference type="InterPro" id="IPR042197">
    <property type="entry name" value="Apaf_helical"/>
</dbReference>
<dbReference type="PANTHER" id="PTHR36766:SF64">
    <property type="entry name" value="OS12G0206100 PROTEIN"/>
    <property type="match status" value="1"/>
</dbReference>
<comment type="caution">
    <text evidence="9">The sequence shown here is derived from an EMBL/GenBank/DDBJ whole genome shotgun (WGS) entry which is preliminary data.</text>
</comment>
<keyword evidence="2" id="KW-0433">Leucine-rich repeat</keyword>
<dbReference type="Gene3D" id="1.10.8.430">
    <property type="entry name" value="Helical domain of apoptotic protease-activating factors"/>
    <property type="match status" value="1"/>
</dbReference>
<feature type="domain" description="Disease resistance N-terminal" evidence="8">
    <location>
        <begin position="2"/>
        <end position="57"/>
    </location>
</feature>
<dbReference type="AlphaFoldDB" id="A0AAV5D1L1"/>
<gene>
    <name evidence="9" type="primary">ga21502</name>
    <name evidence="9" type="ORF">PR202_ga21502</name>
</gene>
<dbReference type="PRINTS" id="PR00364">
    <property type="entry name" value="DISEASERSIST"/>
</dbReference>
<dbReference type="FunFam" id="1.10.8.430:FF:000003">
    <property type="entry name" value="Probable disease resistance protein At5g66910"/>
    <property type="match status" value="1"/>
</dbReference>
<comment type="similarity">
    <text evidence="1">Belongs to the disease resistance NB-LRR family.</text>
</comment>
<evidence type="ECO:0000256" key="1">
    <source>
        <dbReference type="ARBA" id="ARBA00008894"/>
    </source>
</evidence>
<evidence type="ECO:0000313" key="10">
    <source>
        <dbReference type="Proteomes" id="UP001054889"/>
    </source>
</evidence>
<proteinExistence type="inferred from homology"/>
<evidence type="ECO:0000313" key="9">
    <source>
        <dbReference type="EMBL" id="GJN03997.1"/>
    </source>
</evidence>
<dbReference type="InterPro" id="IPR027417">
    <property type="entry name" value="P-loop_NTPase"/>
</dbReference>
<keyword evidence="5" id="KW-0611">Plant defense</keyword>
<dbReference type="GO" id="GO:0006952">
    <property type="term" value="P:defense response"/>
    <property type="evidence" value="ECO:0007669"/>
    <property type="project" value="UniProtKB-KW"/>
</dbReference>
<dbReference type="Gene3D" id="3.40.50.300">
    <property type="entry name" value="P-loop containing nucleotide triphosphate hydrolases"/>
    <property type="match status" value="1"/>
</dbReference>
<dbReference type="GO" id="GO:0005524">
    <property type="term" value="F:ATP binding"/>
    <property type="evidence" value="ECO:0007669"/>
    <property type="project" value="UniProtKB-KW"/>
</dbReference>
<evidence type="ECO:0000256" key="2">
    <source>
        <dbReference type="ARBA" id="ARBA00022614"/>
    </source>
</evidence>
<evidence type="ECO:0000256" key="6">
    <source>
        <dbReference type="ARBA" id="ARBA00022840"/>
    </source>
</evidence>
<dbReference type="EMBL" id="BQKI01000010">
    <property type="protein sequence ID" value="GJN03997.1"/>
    <property type="molecule type" value="Genomic_DNA"/>
</dbReference>
<dbReference type="GO" id="GO:0043531">
    <property type="term" value="F:ADP binding"/>
    <property type="evidence" value="ECO:0007669"/>
    <property type="project" value="InterPro"/>
</dbReference>
<dbReference type="Gene3D" id="1.20.5.4130">
    <property type="match status" value="1"/>
</dbReference>
<dbReference type="Pfam" id="PF00931">
    <property type="entry name" value="NB-ARC"/>
    <property type="match status" value="1"/>
</dbReference>
<name>A0AAV5D1L1_ELECO</name>
<dbReference type="SUPFAM" id="SSF52540">
    <property type="entry name" value="P-loop containing nucleoside triphosphate hydrolases"/>
    <property type="match status" value="1"/>
</dbReference>
<dbReference type="PANTHER" id="PTHR36766">
    <property type="entry name" value="PLANT BROAD-SPECTRUM MILDEW RESISTANCE PROTEIN RPW8"/>
    <property type="match status" value="1"/>
</dbReference>
<evidence type="ECO:0000256" key="4">
    <source>
        <dbReference type="ARBA" id="ARBA00022741"/>
    </source>
</evidence>
<keyword evidence="6" id="KW-0067">ATP-binding</keyword>
<dbReference type="InterPro" id="IPR041118">
    <property type="entry name" value="Rx_N"/>
</dbReference>
<evidence type="ECO:0000256" key="5">
    <source>
        <dbReference type="ARBA" id="ARBA00022821"/>
    </source>
</evidence>
<dbReference type="Pfam" id="PF18052">
    <property type="entry name" value="Rx_N"/>
    <property type="match status" value="1"/>
</dbReference>
<reference evidence="9" key="2">
    <citation type="submission" date="2021-12" db="EMBL/GenBank/DDBJ databases">
        <title>Resequencing data analysis of finger millet.</title>
        <authorList>
            <person name="Hatakeyama M."/>
            <person name="Aluri S."/>
            <person name="Balachadran M.T."/>
            <person name="Sivarajan S.R."/>
            <person name="Poveda L."/>
            <person name="Shimizu-Inatsugi R."/>
            <person name="Schlapbach R."/>
            <person name="Sreeman S.M."/>
            <person name="Shimizu K.K."/>
        </authorList>
    </citation>
    <scope>NUCLEOTIDE SEQUENCE</scope>
</reference>
<keyword evidence="4" id="KW-0547">Nucleotide-binding</keyword>
<evidence type="ECO:0000259" key="8">
    <source>
        <dbReference type="Pfam" id="PF18052"/>
    </source>
</evidence>
<reference evidence="9" key="1">
    <citation type="journal article" date="2018" name="DNA Res.">
        <title>Multiple hybrid de novo genome assembly of finger millet, an orphan allotetraploid crop.</title>
        <authorList>
            <person name="Hatakeyama M."/>
            <person name="Aluri S."/>
            <person name="Balachadran M.T."/>
            <person name="Sivarajan S.R."/>
            <person name="Patrignani A."/>
            <person name="Gruter S."/>
            <person name="Poveda L."/>
            <person name="Shimizu-Inatsugi R."/>
            <person name="Baeten J."/>
            <person name="Francoijs K.J."/>
            <person name="Nataraja K.N."/>
            <person name="Reddy Y.A.N."/>
            <person name="Phadnis S."/>
            <person name="Ravikumar R.L."/>
            <person name="Schlapbach R."/>
            <person name="Sreeman S.M."/>
            <person name="Shimizu K.K."/>
        </authorList>
    </citation>
    <scope>NUCLEOTIDE SEQUENCE</scope>
</reference>
<dbReference type="InterPro" id="IPR002182">
    <property type="entry name" value="NB-ARC"/>
</dbReference>
<evidence type="ECO:0000259" key="7">
    <source>
        <dbReference type="Pfam" id="PF00931"/>
    </source>
</evidence>
<organism evidence="9 10">
    <name type="scientific">Eleusine coracana subsp. coracana</name>
    <dbReference type="NCBI Taxonomy" id="191504"/>
    <lineage>
        <taxon>Eukaryota</taxon>
        <taxon>Viridiplantae</taxon>
        <taxon>Streptophyta</taxon>
        <taxon>Embryophyta</taxon>
        <taxon>Tracheophyta</taxon>
        <taxon>Spermatophyta</taxon>
        <taxon>Magnoliopsida</taxon>
        <taxon>Liliopsida</taxon>
        <taxon>Poales</taxon>
        <taxon>Poaceae</taxon>
        <taxon>PACMAD clade</taxon>
        <taxon>Chloridoideae</taxon>
        <taxon>Cynodonteae</taxon>
        <taxon>Eleusininae</taxon>
        <taxon>Eleusine</taxon>
    </lineage>
</organism>
<keyword evidence="10" id="KW-1185">Reference proteome</keyword>